<evidence type="ECO:0000256" key="11">
    <source>
        <dbReference type="ARBA" id="ARBA00023136"/>
    </source>
</evidence>
<organism evidence="19 20">
    <name type="scientific">Comamonas faecalis</name>
    <dbReference type="NCBI Taxonomy" id="1387849"/>
    <lineage>
        <taxon>Bacteria</taxon>
        <taxon>Pseudomonadati</taxon>
        <taxon>Pseudomonadota</taxon>
        <taxon>Betaproteobacteria</taxon>
        <taxon>Burkholderiales</taxon>
        <taxon>Comamonadaceae</taxon>
        <taxon>Comamonas</taxon>
    </lineage>
</organism>
<evidence type="ECO:0000256" key="15">
    <source>
        <dbReference type="RuleBase" id="RU003357"/>
    </source>
</evidence>
<sequence length="775" mass="82018">MAYITGRKHAAAISGSTTIGLLAGLALAAPVQAQQAGAGGRTFPEVKVQAASETGYEPAQLSSPKFTQPLVDTTQTISVIKEGVLKEQGATTLTEALRNVPGVGTFYGGENGNTATGDAVYMRGFDTSSSIFADGVRDLGSISRDVFNTEQVEVTKGPAGTDYGRSAPSGSINMVTKQPNLVDSFSGSLGLGSGSYKRSTIDWNKSLAGMGGAAFRLNAMVQDAGVAGRDGIKNDRWGLAPSFAFGLNTATRVYLDLLHVKQSNVPDGGVFTIGMPGYSSPDNPGYAGRRGFLDTAERVNSKNFYGTSSDHDDVTADMVTVRVEHDISSATRLRNTTRWGQTKQDYLLTAIMGQGYSATGTLGTNALLTPDPADPSTWTIARLVNTKDQVNRILTNQTNLTTSFTTGSIRHDLSTGLELTREEQTNRGMATTGTVPTVGVYNQDSSVALPAYAHNGADSKGTTSTIALYAFDTLKLSEQWQVNAGLRADHYKTKYDALAVCGGRGPACGSNPTGTVLPSASGLEASDTILSYKLGLLYKPAPNGSIYANYAISQQPPGGSNFTLSAAANNANNPDMSPQKAKTLEAGTKWELLDKRVLVSGALFRTEVTNEIVSNPDGTVDQTGKKTVRGLELGMTGQITPNWGVMAGYTIQNTRVAKGANLAADDSDGLTYTPRNAASLWTTYQPIPGLTIGGGARYSGGLKRGTDGAVGTPNFTESYWVFDAVASYRVNKNVDLQLNIYNLFDKDYVAAINKSGYRYFPGIARSARLTANFKF</sequence>
<keyword evidence="4 14" id="KW-1134">Transmembrane beta strand</keyword>
<proteinExistence type="inferred from homology"/>
<feature type="domain" description="TonB-dependent receptor plug" evidence="18">
    <location>
        <begin position="70"/>
        <end position="170"/>
    </location>
</feature>
<dbReference type="RefSeq" id="WP_103045886.1">
    <property type="nucleotide sequence ID" value="NZ_BAABBP010000011.1"/>
</dbReference>
<feature type="chain" id="PRO_5046847843" evidence="16">
    <location>
        <begin position="29"/>
        <end position="775"/>
    </location>
</feature>
<comment type="caution">
    <text evidence="19">The sequence shown here is derived from an EMBL/GenBank/DDBJ whole genome shotgun (WGS) entry which is preliminary data.</text>
</comment>
<feature type="domain" description="TonB-dependent receptor-like beta-barrel" evidence="17">
    <location>
        <begin position="274"/>
        <end position="743"/>
    </location>
</feature>
<dbReference type="Gene3D" id="2.40.170.20">
    <property type="entry name" value="TonB-dependent receptor, beta-barrel domain"/>
    <property type="match status" value="1"/>
</dbReference>
<dbReference type="SUPFAM" id="SSF56935">
    <property type="entry name" value="Porins"/>
    <property type="match status" value="1"/>
</dbReference>
<evidence type="ECO:0000256" key="5">
    <source>
        <dbReference type="ARBA" id="ARBA00022496"/>
    </source>
</evidence>
<evidence type="ECO:0000256" key="10">
    <source>
        <dbReference type="ARBA" id="ARBA00023077"/>
    </source>
</evidence>
<comment type="subcellular location">
    <subcellularLocation>
        <location evidence="1 14">Cell outer membrane</location>
        <topology evidence="1 14">Multi-pass membrane protein</topology>
    </subcellularLocation>
</comment>
<evidence type="ECO:0000259" key="17">
    <source>
        <dbReference type="Pfam" id="PF00593"/>
    </source>
</evidence>
<dbReference type="EMBL" id="BAABBP010000011">
    <property type="protein sequence ID" value="GAA3993389.1"/>
    <property type="molecule type" value="Genomic_DNA"/>
</dbReference>
<keyword evidence="3 14" id="KW-0813">Transport</keyword>
<evidence type="ECO:0000256" key="4">
    <source>
        <dbReference type="ARBA" id="ARBA00022452"/>
    </source>
</evidence>
<dbReference type="InterPro" id="IPR000531">
    <property type="entry name" value="Beta-barrel_TonB"/>
</dbReference>
<keyword evidence="11 14" id="KW-0472">Membrane</keyword>
<dbReference type="InterPro" id="IPR036942">
    <property type="entry name" value="Beta-barrel_TonB_sf"/>
</dbReference>
<keyword evidence="13 14" id="KW-0998">Cell outer membrane</keyword>
<evidence type="ECO:0000256" key="16">
    <source>
        <dbReference type="SAM" id="SignalP"/>
    </source>
</evidence>
<evidence type="ECO:0000256" key="6">
    <source>
        <dbReference type="ARBA" id="ARBA00022692"/>
    </source>
</evidence>
<keyword evidence="8" id="KW-0408">Iron</keyword>
<keyword evidence="5" id="KW-0410">Iron transport</keyword>
<evidence type="ECO:0000256" key="14">
    <source>
        <dbReference type="PROSITE-ProRule" id="PRU01360"/>
    </source>
</evidence>
<comment type="similarity">
    <text evidence="2 14 15">Belongs to the TonB-dependent receptor family.</text>
</comment>
<dbReference type="NCBIfam" id="NF007349">
    <property type="entry name" value="PRK09840.1"/>
    <property type="match status" value="1"/>
</dbReference>
<evidence type="ECO:0000256" key="9">
    <source>
        <dbReference type="ARBA" id="ARBA00023065"/>
    </source>
</evidence>
<keyword evidence="12 19" id="KW-0675">Receptor</keyword>
<dbReference type="CDD" id="cd01347">
    <property type="entry name" value="ligand_gated_channel"/>
    <property type="match status" value="1"/>
</dbReference>
<dbReference type="Pfam" id="PF07715">
    <property type="entry name" value="Plug"/>
    <property type="match status" value="1"/>
</dbReference>
<name>A0ABP7R6Q6_9BURK</name>
<keyword evidence="7 16" id="KW-0732">Signal</keyword>
<dbReference type="InterPro" id="IPR039426">
    <property type="entry name" value="TonB-dep_rcpt-like"/>
</dbReference>
<keyword evidence="9" id="KW-0406">Ion transport</keyword>
<dbReference type="NCBIfam" id="TIGR01783">
    <property type="entry name" value="TonB-siderophor"/>
    <property type="match status" value="1"/>
</dbReference>
<evidence type="ECO:0000256" key="8">
    <source>
        <dbReference type="ARBA" id="ARBA00023004"/>
    </source>
</evidence>
<keyword evidence="20" id="KW-1185">Reference proteome</keyword>
<dbReference type="PANTHER" id="PTHR32552:SF89">
    <property type="entry name" value="CATECHOLATE SIDEROPHORE RECEPTOR FIU"/>
    <property type="match status" value="1"/>
</dbReference>
<dbReference type="PANTHER" id="PTHR32552">
    <property type="entry name" value="FERRICHROME IRON RECEPTOR-RELATED"/>
    <property type="match status" value="1"/>
</dbReference>
<reference evidence="20" key="1">
    <citation type="journal article" date="2019" name="Int. J. Syst. Evol. Microbiol.">
        <title>The Global Catalogue of Microorganisms (GCM) 10K type strain sequencing project: providing services to taxonomists for standard genome sequencing and annotation.</title>
        <authorList>
            <consortium name="The Broad Institute Genomics Platform"/>
            <consortium name="The Broad Institute Genome Sequencing Center for Infectious Disease"/>
            <person name="Wu L."/>
            <person name="Ma J."/>
        </authorList>
    </citation>
    <scope>NUCLEOTIDE SEQUENCE [LARGE SCALE GENOMIC DNA]</scope>
    <source>
        <strain evidence="20">JCM 17561</strain>
    </source>
</reference>
<dbReference type="Pfam" id="PF00593">
    <property type="entry name" value="TonB_dep_Rec_b-barrel"/>
    <property type="match status" value="1"/>
</dbReference>
<keyword evidence="6 14" id="KW-0812">Transmembrane</keyword>
<protein>
    <submittedName>
        <fullName evidence="19">Catecholate siderophore receptor Fiu</fullName>
    </submittedName>
</protein>
<dbReference type="PROSITE" id="PS52016">
    <property type="entry name" value="TONB_DEPENDENT_REC_3"/>
    <property type="match status" value="1"/>
</dbReference>
<dbReference type="Proteomes" id="UP001501627">
    <property type="component" value="Unassembled WGS sequence"/>
</dbReference>
<dbReference type="InterPro" id="IPR012910">
    <property type="entry name" value="Plug_dom"/>
</dbReference>
<evidence type="ECO:0000313" key="20">
    <source>
        <dbReference type="Proteomes" id="UP001501627"/>
    </source>
</evidence>
<dbReference type="InterPro" id="IPR010105">
    <property type="entry name" value="TonB_sidphr_rcpt"/>
</dbReference>
<gene>
    <name evidence="19" type="ORF">GCM10022279_15980</name>
</gene>
<dbReference type="Gene3D" id="2.170.130.10">
    <property type="entry name" value="TonB-dependent receptor, plug domain"/>
    <property type="match status" value="1"/>
</dbReference>
<evidence type="ECO:0000256" key="2">
    <source>
        <dbReference type="ARBA" id="ARBA00009810"/>
    </source>
</evidence>
<feature type="signal peptide" evidence="16">
    <location>
        <begin position="1"/>
        <end position="28"/>
    </location>
</feature>
<evidence type="ECO:0000256" key="13">
    <source>
        <dbReference type="ARBA" id="ARBA00023237"/>
    </source>
</evidence>
<accession>A0ABP7R6Q6</accession>
<evidence type="ECO:0000256" key="3">
    <source>
        <dbReference type="ARBA" id="ARBA00022448"/>
    </source>
</evidence>
<evidence type="ECO:0000259" key="18">
    <source>
        <dbReference type="Pfam" id="PF07715"/>
    </source>
</evidence>
<keyword evidence="10 15" id="KW-0798">TonB box</keyword>
<evidence type="ECO:0000256" key="12">
    <source>
        <dbReference type="ARBA" id="ARBA00023170"/>
    </source>
</evidence>
<evidence type="ECO:0000313" key="19">
    <source>
        <dbReference type="EMBL" id="GAA3993389.1"/>
    </source>
</evidence>
<dbReference type="InterPro" id="IPR037066">
    <property type="entry name" value="Plug_dom_sf"/>
</dbReference>
<evidence type="ECO:0000256" key="7">
    <source>
        <dbReference type="ARBA" id="ARBA00022729"/>
    </source>
</evidence>
<evidence type="ECO:0000256" key="1">
    <source>
        <dbReference type="ARBA" id="ARBA00004571"/>
    </source>
</evidence>